<name>A0ABR9QZF4_9FIRM</name>
<feature type="binding site" evidence="2">
    <location>
        <position position="158"/>
    </location>
    <ligand>
        <name>ATP</name>
        <dbReference type="ChEBI" id="CHEBI:30616"/>
    </ligand>
</feature>
<keyword evidence="4" id="KW-1185">Reference proteome</keyword>
<accession>A0ABR9QZF4</accession>
<keyword evidence="2" id="KW-0436">Ligase</keyword>
<comment type="caution">
    <text evidence="3">The sequence shown here is derived from an EMBL/GenBank/DDBJ whole genome shotgun (WGS) entry which is preliminary data.</text>
</comment>
<comment type="subcellular location">
    <subcellularLocation>
        <location evidence="2">Cytoplasm</location>
    </subcellularLocation>
</comment>
<keyword evidence="2" id="KW-0694">RNA-binding</keyword>
<keyword evidence="2" id="KW-0963">Cytoplasm</keyword>
<keyword evidence="2" id="KW-0820">tRNA-binding</keyword>
<dbReference type="SUPFAM" id="SSF52374">
    <property type="entry name" value="Nucleotidylyl transferase"/>
    <property type="match status" value="1"/>
</dbReference>
<dbReference type="PANTHER" id="PTHR37825">
    <property type="entry name" value="TRNA(MET) CYTIDINE ACETATE LIGASE"/>
    <property type="match status" value="1"/>
</dbReference>
<evidence type="ECO:0000313" key="4">
    <source>
        <dbReference type="Proteomes" id="UP000768567"/>
    </source>
</evidence>
<sequence>MEFAGIIAEYDPFHNGHAEQIRMLRAKGAGKIAVCMSDGATQRGGIPLLPSRVRVEAALAAGADLVLGLPAPYACLGAEGFAAAGVSQLTALGCDTLAFGAETPDGDLLMRAAELVDSPALSRRLPGLMGQGMTFAAARAAAAEQLAPGMGKFLEQPNNILGVEYCKAIRRQGSHMQPLPLPRVGAGHNTDETGEVLGRKIASASKLRELAASEGPAAAEEYVPARAALLYREAVARGELSDGQKFSIAVLSRLRSRTPEELARLRGLSEGIENRLYTAIRKAGDVEELYTLLKTRRYPHARLRRLVLDAAMNVTAQSVPDQPPWLHVLGARRSALRLLRYAALPASTSLAELSRLSEEAAALSRLHSEFVDFSALCRVRTMPAGLAYTAKPVVL</sequence>
<comment type="similarity">
    <text evidence="2">Belongs to the TmcAL family.</text>
</comment>
<dbReference type="PANTHER" id="PTHR37825:SF1">
    <property type="entry name" value="TRNA(MET) CYTIDINE ACETATE LIGASE"/>
    <property type="match status" value="1"/>
</dbReference>
<dbReference type="HAMAP" id="MF_01539">
    <property type="entry name" value="TmcAL"/>
    <property type="match status" value="1"/>
</dbReference>
<comment type="catalytic activity">
    <reaction evidence="2">
        <text>cytidine(34) in elongator tRNA(Met) + acetate + ATP = N(4)-acetylcytidine(34) in elongator tRNA(Met) + AMP + diphosphate</text>
        <dbReference type="Rhea" id="RHEA:58144"/>
        <dbReference type="Rhea" id="RHEA-COMP:10693"/>
        <dbReference type="Rhea" id="RHEA-COMP:10694"/>
        <dbReference type="ChEBI" id="CHEBI:30089"/>
        <dbReference type="ChEBI" id="CHEBI:30616"/>
        <dbReference type="ChEBI" id="CHEBI:33019"/>
        <dbReference type="ChEBI" id="CHEBI:74900"/>
        <dbReference type="ChEBI" id="CHEBI:82748"/>
        <dbReference type="ChEBI" id="CHEBI:456215"/>
    </reaction>
</comment>
<dbReference type="EMBL" id="JADCKC010000001">
    <property type="protein sequence ID" value="MBE5036258.1"/>
    <property type="molecule type" value="Genomic_DNA"/>
</dbReference>
<dbReference type="Gene3D" id="3.40.50.620">
    <property type="entry name" value="HUPs"/>
    <property type="match status" value="1"/>
</dbReference>
<dbReference type="RefSeq" id="WP_193499609.1">
    <property type="nucleotide sequence ID" value="NZ_JADCKC010000001.1"/>
</dbReference>
<comment type="function">
    <text evidence="2">Catalyzes the formation of N(4)-acetylcytidine (ac(4)C) at the wobble position of elongator tRNA(Met), using acetate and ATP as substrates. First activates an acetate ion to form acetyladenylate (Ac-AMP) and then transfers the acetyl group to tRNA to form ac(4)C34.</text>
</comment>
<reference evidence="3 4" key="1">
    <citation type="submission" date="2020-10" db="EMBL/GenBank/DDBJ databases">
        <title>ChiBAC.</title>
        <authorList>
            <person name="Zenner C."/>
            <person name="Hitch T.C.A."/>
            <person name="Clavel T."/>
        </authorList>
    </citation>
    <scope>NUCLEOTIDE SEQUENCE [LARGE SCALE GENOMIC DNA]</scope>
    <source>
        <strain evidence="3 4">DSM 109015</strain>
    </source>
</reference>
<gene>
    <name evidence="2" type="primary">tmcAL</name>
    <name evidence="3" type="ORF">INF35_00350</name>
</gene>
<dbReference type="Proteomes" id="UP000768567">
    <property type="component" value="Unassembled WGS sequence"/>
</dbReference>
<proteinExistence type="inferred from homology"/>
<feature type="binding site" evidence="2">
    <location>
        <begin position="7"/>
        <end position="20"/>
    </location>
    <ligand>
        <name>ATP</name>
        <dbReference type="ChEBI" id="CHEBI:30616"/>
    </ligand>
</feature>
<feature type="binding site" evidence="2">
    <location>
        <position position="183"/>
    </location>
    <ligand>
        <name>ATP</name>
        <dbReference type="ChEBI" id="CHEBI:30616"/>
    </ligand>
</feature>
<evidence type="ECO:0000256" key="1">
    <source>
        <dbReference type="ARBA" id="ARBA00022694"/>
    </source>
</evidence>
<keyword evidence="1 2" id="KW-0819">tRNA processing</keyword>
<comment type="caution">
    <text evidence="2">Lacks conserved residue(s) required for the propagation of feature annotation.</text>
</comment>
<protein>
    <recommendedName>
        <fullName evidence="2">tRNA(Met) cytidine acetate ligase</fullName>
        <ecNumber evidence="2">6.3.4.-</ecNumber>
    </recommendedName>
</protein>
<feature type="binding site" evidence="2">
    <location>
        <position position="100"/>
    </location>
    <ligand>
        <name>ATP</name>
        <dbReference type="ChEBI" id="CHEBI:30616"/>
    </ligand>
</feature>
<keyword evidence="2" id="KW-0067">ATP-binding</keyword>
<evidence type="ECO:0000313" key="3">
    <source>
        <dbReference type="EMBL" id="MBE5036258.1"/>
    </source>
</evidence>
<dbReference type="Pfam" id="PF05636">
    <property type="entry name" value="HIGH_NTase1"/>
    <property type="match status" value="1"/>
</dbReference>
<dbReference type="InterPro" id="IPR014729">
    <property type="entry name" value="Rossmann-like_a/b/a_fold"/>
</dbReference>
<dbReference type="InterPro" id="IPR008513">
    <property type="entry name" value="tRNA(Met)_cyd_acetate_ligase"/>
</dbReference>
<organism evidence="3 4">
    <name type="scientific">Gemmiger gallinarum</name>
    <dbReference type="NCBI Taxonomy" id="2779354"/>
    <lineage>
        <taxon>Bacteria</taxon>
        <taxon>Bacillati</taxon>
        <taxon>Bacillota</taxon>
        <taxon>Clostridia</taxon>
        <taxon>Eubacteriales</taxon>
        <taxon>Gemmiger</taxon>
    </lineage>
</organism>
<evidence type="ECO:0000256" key="2">
    <source>
        <dbReference type="HAMAP-Rule" id="MF_01539"/>
    </source>
</evidence>
<keyword evidence="2" id="KW-0547">Nucleotide-binding</keyword>
<dbReference type="EC" id="6.3.4.-" evidence="2"/>